<dbReference type="GO" id="GO:0006355">
    <property type="term" value="P:regulation of DNA-templated transcription"/>
    <property type="evidence" value="ECO:0007669"/>
    <property type="project" value="InterPro"/>
</dbReference>
<dbReference type="EMBL" id="QXFJ01000030">
    <property type="protein sequence ID" value="RIV68289.1"/>
    <property type="molecule type" value="Genomic_DNA"/>
</dbReference>
<dbReference type="GO" id="GO:0006281">
    <property type="term" value="P:DNA repair"/>
    <property type="evidence" value="ECO:0007669"/>
    <property type="project" value="InterPro"/>
</dbReference>
<dbReference type="Proteomes" id="UP000321528">
    <property type="component" value="Unassembled WGS sequence"/>
</dbReference>
<reference evidence="3 5" key="1">
    <citation type="submission" date="2018-08" db="EMBL/GenBank/DDBJ databases">
        <title>Proposal of Muricauda 72 sp.nov. and Muricauda NH166 sp.nov., isolated from seawater.</title>
        <authorList>
            <person name="Cheng H."/>
            <person name="Wu Y.-H."/>
            <person name="Guo L.-L."/>
            <person name="Xu X.-W."/>
        </authorList>
    </citation>
    <scope>NUCLEOTIDE SEQUENCE [LARGE SCALE GENOMIC DNA]</scope>
    <source>
        <strain evidence="3 5">NH166</strain>
    </source>
</reference>
<evidence type="ECO:0000256" key="1">
    <source>
        <dbReference type="ARBA" id="ARBA00023159"/>
    </source>
</evidence>
<protein>
    <submittedName>
        <fullName evidence="3">Metal-binding protein</fullName>
    </submittedName>
</protein>
<evidence type="ECO:0000313" key="6">
    <source>
        <dbReference type="Proteomes" id="UP000321528"/>
    </source>
</evidence>
<dbReference type="RefSeq" id="WP_119641130.1">
    <property type="nucleotide sequence ID" value="NZ_QXFJ01000030.1"/>
</dbReference>
<dbReference type="Pfam" id="PF02805">
    <property type="entry name" value="Ada_Zn_binding"/>
    <property type="match status" value="1"/>
</dbReference>
<sequence length="83" mass="9550">MLHHAGLGDDEVRRKIKSGKIRYGGNSKLKIYGTLKCKSGKRMKRENRVFFESESEAIAMGYRPCGHCLQGLYKKWKNGFVQQ</sequence>
<dbReference type="SUPFAM" id="SSF57884">
    <property type="entry name" value="Ada DNA repair protein, N-terminal domain (N-Ada 10)"/>
    <property type="match status" value="1"/>
</dbReference>
<dbReference type="Gene3D" id="3.40.10.10">
    <property type="entry name" value="DNA Methylphosphotriester Repair Domain"/>
    <property type="match status" value="1"/>
</dbReference>
<dbReference type="GO" id="GO:0008168">
    <property type="term" value="F:methyltransferase activity"/>
    <property type="evidence" value="ECO:0007669"/>
    <property type="project" value="InterPro"/>
</dbReference>
<comment type="caution">
    <text evidence="3">The sequence shown here is derived from an EMBL/GenBank/DDBJ whole genome shotgun (WGS) entry which is preliminary data.</text>
</comment>
<evidence type="ECO:0000313" key="3">
    <source>
        <dbReference type="EMBL" id="RIV68289.1"/>
    </source>
</evidence>
<name>A0A418N3C9_9FLAO</name>
<keyword evidence="6" id="KW-1185">Reference proteome</keyword>
<dbReference type="AlphaFoldDB" id="A0A418N3C9"/>
<dbReference type="OrthoDB" id="894286at2"/>
<proteinExistence type="predicted"/>
<dbReference type="GO" id="GO:0008270">
    <property type="term" value="F:zinc ion binding"/>
    <property type="evidence" value="ECO:0007669"/>
    <property type="project" value="InterPro"/>
</dbReference>
<keyword evidence="1" id="KW-0010">Activator</keyword>
<dbReference type="Proteomes" id="UP000284189">
    <property type="component" value="Unassembled WGS sequence"/>
</dbReference>
<evidence type="ECO:0000313" key="4">
    <source>
        <dbReference type="EMBL" id="TXK00708.1"/>
    </source>
</evidence>
<organism evidence="3 5">
    <name type="scientific">Flagellimonas aequoris</name>
    <dbReference type="NCBI Taxonomy" id="2306997"/>
    <lineage>
        <taxon>Bacteria</taxon>
        <taxon>Pseudomonadati</taxon>
        <taxon>Bacteroidota</taxon>
        <taxon>Flavobacteriia</taxon>
        <taxon>Flavobacteriales</taxon>
        <taxon>Flavobacteriaceae</taxon>
        <taxon>Flagellimonas</taxon>
    </lineage>
</organism>
<feature type="domain" description="Ada DNA repair metal-binding" evidence="2">
    <location>
        <begin position="25"/>
        <end position="68"/>
    </location>
</feature>
<dbReference type="GO" id="GO:0003677">
    <property type="term" value="F:DNA binding"/>
    <property type="evidence" value="ECO:0007669"/>
    <property type="project" value="InterPro"/>
</dbReference>
<dbReference type="EMBL" id="VNWL01000029">
    <property type="protein sequence ID" value="TXK00708.1"/>
    <property type="molecule type" value="Genomic_DNA"/>
</dbReference>
<dbReference type="InterPro" id="IPR004026">
    <property type="entry name" value="Ada_DNA_repair_Zn-bd"/>
</dbReference>
<gene>
    <name evidence="3" type="ORF">D2U88_13740</name>
    <name evidence="4" type="ORF">FQ019_13590</name>
</gene>
<reference evidence="4 6" key="2">
    <citation type="submission" date="2019-07" db="EMBL/GenBank/DDBJ databases">
        <title>Draft genome of two Muricauda strains isolated from deep sea.</title>
        <authorList>
            <person name="Sun C."/>
        </authorList>
    </citation>
    <scope>NUCLEOTIDE SEQUENCE [LARGE SCALE GENOMIC DNA]</scope>
    <source>
        <strain evidence="4 6">NH166</strain>
    </source>
</reference>
<dbReference type="InterPro" id="IPR035451">
    <property type="entry name" value="Ada-like_dom_sf"/>
</dbReference>
<accession>A0A418N3C9</accession>
<evidence type="ECO:0000259" key="2">
    <source>
        <dbReference type="Pfam" id="PF02805"/>
    </source>
</evidence>
<evidence type="ECO:0000313" key="5">
    <source>
        <dbReference type="Proteomes" id="UP000284189"/>
    </source>
</evidence>